<sequence length="443" mass="51489">MVMRGMTFCKSKHLKNIIFNPFIYSQFLHNHSCSDVIHKVWDRETSIITYGTSKYLPGATLWYHSAPMDTVHKVLEPETSCGTETVANGPSEATPKRKKLKGKRAVVRWLKFFRYKKKKDYERMTAEEKILFKLRKAQRKEKQLVEALNKIEPKESSETTHDPEILTPEEHFYFLKMGKKSKNYVPVGRRGIYQGVILNMHLHWKKHETLQVIIKTFTPDEVKEMAVELARLSGGIVLDIYNNDTIIMYRGKNYSQPPTEIMSPRVTLPRKKALDKSKYKDALRAVRRYIPQLEQDLELLRAKAENEPGVHLKTDFSNTEVAEPEEFSTIQLEAKEKLEAAIAKSDKFLDDDSLTGSELVSESEDLSDFFETDRETDEENDEKPLYLNEFDKLPVESNDVEGDFEEHLRQISADSKKEKDSQLDFDEVDRVVLRAASLFKKRR</sequence>
<dbReference type="GO" id="GO:0003723">
    <property type="term" value="F:RNA binding"/>
    <property type="evidence" value="ECO:0007669"/>
    <property type="project" value="UniProtKB-UniRule"/>
</dbReference>
<evidence type="ECO:0000256" key="3">
    <source>
        <dbReference type="SAM" id="MobiDB-lite"/>
    </source>
</evidence>
<keyword evidence="6" id="KW-1185">Reference proteome</keyword>
<dbReference type="PANTHER" id="PTHR31426">
    <property type="entry name" value="GROUP II INTRON SPLICING FACTOR CRS1-LIKE"/>
    <property type="match status" value="1"/>
</dbReference>
<dbReference type="InterPro" id="IPR040286">
    <property type="entry name" value="At3g25440-like"/>
</dbReference>
<feature type="compositionally biased region" description="Acidic residues" evidence="3">
    <location>
        <begin position="361"/>
        <end position="381"/>
    </location>
</feature>
<evidence type="ECO:0000313" key="5">
    <source>
        <dbReference type="EMBL" id="KAK1426910.1"/>
    </source>
</evidence>
<comment type="caution">
    <text evidence="5">The sequence shown here is derived from an EMBL/GenBank/DDBJ whole genome shotgun (WGS) entry which is preliminary data.</text>
</comment>
<evidence type="ECO:0000256" key="1">
    <source>
        <dbReference type="ARBA" id="ARBA00022884"/>
    </source>
</evidence>
<proteinExistence type="predicted"/>
<protein>
    <recommendedName>
        <fullName evidence="4">CRM domain-containing protein</fullName>
    </recommendedName>
</protein>
<dbReference type="PROSITE" id="PS51295">
    <property type="entry name" value="CRM"/>
    <property type="match status" value="1"/>
</dbReference>
<organism evidence="5 6">
    <name type="scientific">Tagetes erecta</name>
    <name type="common">African marigold</name>
    <dbReference type="NCBI Taxonomy" id="13708"/>
    <lineage>
        <taxon>Eukaryota</taxon>
        <taxon>Viridiplantae</taxon>
        <taxon>Streptophyta</taxon>
        <taxon>Embryophyta</taxon>
        <taxon>Tracheophyta</taxon>
        <taxon>Spermatophyta</taxon>
        <taxon>Magnoliopsida</taxon>
        <taxon>eudicotyledons</taxon>
        <taxon>Gunneridae</taxon>
        <taxon>Pentapetalae</taxon>
        <taxon>asterids</taxon>
        <taxon>campanulids</taxon>
        <taxon>Asterales</taxon>
        <taxon>Asteraceae</taxon>
        <taxon>Asteroideae</taxon>
        <taxon>Heliantheae alliance</taxon>
        <taxon>Tageteae</taxon>
        <taxon>Tagetes</taxon>
    </lineage>
</organism>
<dbReference type="Gene3D" id="3.30.110.60">
    <property type="entry name" value="YhbY-like"/>
    <property type="match status" value="1"/>
</dbReference>
<dbReference type="InterPro" id="IPR035920">
    <property type="entry name" value="YhbY-like_sf"/>
</dbReference>
<feature type="region of interest" description="Disordered" evidence="3">
    <location>
        <begin position="352"/>
        <end position="423"/>
    </location>
</feature>
<name>A0AAD8KW80_TARER</name>
<evidence type="ECO:0000259" key="4">
    <source>
        <dbReference type="PROSITE" id="PS51295"/>
    </source>
</evidence>
<dbReference type="Pfam" id="PF01985">
    <property type="entry name" value="CRS1_YhbY"/>
    <property type="match status" value="1"/>
</dbReference>
<feature type="domain" description="CRM" evidence="4">
    <location>
        <begin position="164"/>
        <end position="261"/>
    </location>
</feature>
<keyword evidence="1 2" id="KW-0694">RNA-binding</keyword>
<evidence type="ECO:0000313" key="6">
    <source>
        <dbReference type="Proteomes" id="UP001229421"/>
    </source>
</evidence>
<reference evidence="5" key="1">
    <citation type="journal article" date="2023" name="bioRxiv">
        <title>Improved chromosome-level genome assembly for marigold (Tagetes erecta).</title>
        <authorList>
            <person name="Jiang F."/>
            <person name="Yuan L."/>
            <person name="Wang S."/>
            <person name="Wang H."/>
            <person name="Xu D."/>
            <person name="Wang A."/>
            <person name="Fan W."/>
        </authorList>
    </citation>
    <scope>NUCLEOTIDE SEQUENCE</scope>
    <source>
        <strain evidence="5">WSJ</strain>
        <tissue evidence="5">Leaf</tissue>
    </source>
</reference>
<dbReference type="Proteomes" id="UP001229421">
    <property type="component" value="Unassembled WGS sequence"/>
</dbReference>
<dbReference type="SMART" id="SM01103">
    <property type="entry name" value="CRS1_YhbY"/>
    <property type="match status" value="1"/>
</dbReference>
<evidence type="ECO:0000256" key="2">
    <source>
        <dbReference type="PROSITE-ProRule" id="PRU00626"/>
    </source>
</evidence>
<dbReference type="EMBL" id="JAUHHV010000004">
    <property type="protein sequence ID" value="KAK1426910.1"/>
    <property type="molecule type" value="Genomic_DNA"/>
</dbReference>
<dbReference type="PANTHER" id="PTHR31426:SF5">
    <property type="entry name" value="OS04G0492900 PROTEIN"/>
    <property type="match status" value="1"/>
</dbReference>
<accession>A0AAD8KW80</accession>
<dbReference type="AlphaFoldDB" id="A0AAD8KW80"/>
<feature type="compositionally biased region" description="Basic and acidic residues" evidence="3">
    <location>
        <begin position="405"/>
        <end position="423"/>
    </location>
</feature>
<dbReference type="SUPFAM" id="SSF75471">
    <property type="entry name" value="YhbY-like"/>
    <property type="match status" value="1"/>
</dbReference>
<gene>
    <name evidence="5" type="ORF">QVD17_15590</name>
</gene>
<dbReference type="InterPro" id="IPR001890">
    <property type="entry name" value="RNA-binding_CRM"/>
</dbReference>